<dbReference type="AlphaFoldDB" id="A0A9Q1ZC02"/>
<dbReference type="Proteomes" id="UP000037540">
    <property type="component" value="Unassembled WGS sequence"/>
</dbReference>
<gene>
    <name evidence="2" type="ORF">ADU74_10260</name>
</gene>
<dbReference type="EMBL" id="LGVR01000060">
    <property type="protein sequence ID" value="KOA85043.1"/>
    <property type="molecule type" value="Genomic_DNA"/>
</dbReference>
<evidence type="ECO:0000256" key="1">
    <source>
        <dbReference type="SAM" id="MobiDB-lite"/>
    </source>
</evidence>
<keyword evidence="2" id="KW-0614">Plasmid</keyword>
<comment type="caution">
    <text evidence="2">The sequence shown here is derived from an EMBL/GenBank/DDBJ whole genome shotgun (WGS) entry which is preliminary data.</text>
</comment>
<accession>A0A9Q1ZC02</accession>
<dbReference type="RefSeq" id="WP_003366411.1">
    <property type="nucleotide sequence ID" value="NZ_LGVO01000040.1"/>
</dbReference>
<organism evidence="2 3">
    <name type="scientific">Clostridium botulinum</name>
    <dbReference type="NCBI Taxonomy" id="1491"/>
    <lineage>
        <taxon>Bacteria</taxon>
        <taxon>Bacillati</taxon>
        <taxon>Bacillota</taxon>
        <taxon>Clostridia</taxon>
        <taxon>Eubacteriales</taxon>
        <taxon>Clostridiaceae</taxon>
        <taxon>Clostridium</taxon>
    </lineage>
</organism>
<geneLocation type="plasmid" evidence="2">
    <name>p1BKT015925</name>
</geneLocation>
<proteinExistence type="predicted"/>
<protein>
    <submittedName>
        <fullName evidence="2">Phage morphogeneis protein</fullName>
    </submittedName>
</protein>
<evidence type="ECO:0000313" key="2">
    <source>
        <dbReference type="EMBL" id="KOA85043.1"/>
    </source>
</evidence>
<reference evidence="2 3" key="1">
    <citation type="submission" date="2015-07" db="EMBL/GenBank/DDBJ databases">
        <title>Draft genome sequences of 17 French Clostridium botulinum group III.</title>
        <authorList>
            <person name="Woudstra C."/>
            <person name="Le Marechal C."/>
            <person name="Souillard R."/>
            <person name="Bayon-Auboyer M.-H."/>
            <person name="Dessouter D."/>
            <person name="Fach P."/>
        </authorList>
    </citation>
    <scope>NUCLEOTIDE SEQUENCE [LARGE SCALE GENOMIC DNA]</scope>
    <source>
        <strain evidence="2 3">12LNRI-CD</strain>
        <plasmid evidence="2">p1BKT015925</plasmid>
    </source>
</reference>
<feature type="compositionally biased region" description="Basic and acidic residues" evidence="1">
    <location>
        <begin position="121"/>
        <end position="163"/>
    </location>
</feature>
<name>A0A9Q1ZC02_CLOBO</name>
<feature type="region of interest" description="Disordered" evidence="1">
    <location>
        <begin position="98"/>
        <end position="163"/>
    </location>
</feature>
<evidence type="ECO:0000313" key="3">
    <source>
        <dbReference type="Proteomes" id="UP000037540"/>
    </source>
</evidence>
<sequence>MIDGKKKRWHITKDDILSLDTVTYTNVAVAKLKPLPSICEPNSSIVNHFVEIFDNDGKQLEEIPMAEIDSEASIGKFAVDASNTIYLVIAKTEKVEVEEQVKEEVPDNSIPMTELQPAVKNDSKVESKEAGTQTEDEKNKAKEDSGKGVTAEHDTSKDNEHTEIVAKSRSVEAPTVSQLSATVISPEGEVKTKTIIKTVKKIVTKPLSLTLEEIKKRFQYFDVIYRLKDSVKVVEGEFLLTVYDNLKDFYIYKSLPVDEAKMMTLMKTLISSSDTSSMGLLEFYTEPLLAE</sequence>